<evidence type="ECO:0000313" key="1">
    <source>
        <dbReference type="EMBL" id="MFC3977106.1"/>
    </source>
</evidence>
<dbReference type="EMBL" id="JBHSAV010000053">
    <property type="protein sequence ID" value="MFC3977106.1"/>
    <property type="molecule type" value="Genomic_DNA"/>
</dbReference>
<keyword evidence="1" id="KW-0449">Lipoprotein</keyword>
<evidence type="ECO:0000313" key="2">
    <source>
        <dbReference type="Proteomes" id="UP001595766"/>
    </source>
</evidence>
<name>A0ABV8EMS3_9BACT</name>
<gene>
    <name evidence="1" type="ORF">ACFOUP_12020</name>
</gene>
<sequence length="367" mass="42959">MIRELIEKNIPCFLKLSIAATILFSITSCKNNKESILTFAEEISIQGKAIEDIIVYSKKNVNLMVVDTFLVIQQNHEKILKVYSTNSFKLLGEYGNNGHGELDFADPYLLKQVSFDELDGTPEITLYDYQKIELNKINLLGMIDQKKNFHKQYRLEEKDFYYLHFYYDSPEFYLGIPEGSHKFTLYNKQDKAFQSISYTPELNYKLDQSLLYPIYRSAIAVNEKKQKIAAATLLIPNLELYNFHLERLKSIYYDNTQSIENALIAYAKSGKFDSKHYISELDSNEDYIFGLSYNNTSEDIYSNYSYSDLNFLVFDWEGNLITKYSLSDDKFIESFAVDFKKNKVYCYLPFEKDNNIYVYDLNNSPNN</sequence>
<reference evidence="2" key="1">
    <citation type="journal article" date="2019" name="Int. J. Syst. Evol. Microbiol.">
        <title>The Global Catalogue of Microorganisms (GCM) 10K type strain sequencing project: providing services to taxonomists for standard genome sequencing and annotation.</title>
        <authorList>
            <consortium name="The Broad Institute Genomics Platform"/>
            <consortium name="The Broad Institute Genome Sequencing Center for Infectious Disease"/>
            <person name="Wu L."/>
            <person name="Ma J."/>
        </authorList>
    </citation>
    <scope>NUCLEOTIDE SEQUENCE [LARGE SCALE GENOMIC DNA]</scope>
    <source>
        <strain evidence="2">CECT 8551</strain>
    </source>
</reference>
<dbReference type="PROSITE" id="PS51257">
    <property type="entry name" value="PROKAR_LIPOPROTEIN"/>
    <property type="match status" value="1"/>
</dbReference>
<keyword evidence="2" id="KW-1185">Reference proteome</keyword>
<protein>
    <submittedName>
        <fullName evidence="1">BF3164 family lipoprotein</fullName>
    </submittedName>
</protein>
<organism evidence="1 2">
    <name type="scientific">Belliella kenyensis</name>
    <dbReference type="NCBI Taxonomy" id="1472724"/>
    <lineage>
        <taxon>Bacteria</taxon>
        <taxon>Pseudomonadati</taxon>
        <taxon>Bacteroidota</taxon>
        <taxon>Cytophagia</taxon>
        <taxon>Cytophagales</taxon>
        <taxon>Cyclobacteriaceae</taxon>
        <taxon>Belliella</taxon>
    </lineage>
</organism>
<dbReference type="RefSeq" id="WP_241291609.1">
    <property type="nucleotide sequence ID" value="NZ_JAKZGR010000002.1"/>
</dbReference>
<dbReference type="Proteomes" id="UP001595766">
    <property type="component" value="Unassembled WGS sequence"/>
</dbReference>
<accession>A0ABV8EMS3</accession>
<comment type="caution">
    <text evidence="1">The sequence shown here is derived from an EMBL/GenBank/DDBJ whole genome shotgun (WGS) entry which is preliminary data.</text>
</comment>
<proteinExistence type="predicted"/>